<sequence length="506" mass="56021">MLRTGLRTTRLDKFNFRVGIATQQKPVITLTRSLHSTRRHAMYYYDHLPGEKSKEVNKGLEGIMGAVREENFRSGHLATHTGKETFDVCIVGGGIVGLATARELLTRYPGMKVCVLEKEAEVAHHQTGHNSGVIHAGIYYQPGTQMAHTCVHGADLMYKYAEKHQLPVQRCGKLVVAATKAEHAEVEKLYRQGVANGVKDLEIVYRDQIKKMEPNVDGYSALHSPNTGIINYWLVSQCLLKEIRSSGRGDVKCSFEAKKFEKTEDGLVRVSGSENIMNGPVLEVFAKNVITCGGLYSDRLAGKTGGNAKVHRVVAFRGQYYQIKAEHKALVSRNVYPVPSGGGIPVGVHFTPTVDVRRGHQLIIGPGACFTMSREGYRFFDFNLRDVWDNLTNFQFWAFAFKNIGLSFNELYRDINKRAFLQSANKIMPGLRSDMVELSFAGVMSQVFENGGIAAQDFIIERNVMGGSILNVRNAPSPAATASLAIGEMIADAADEDFGFKKTFSK</sequence>
<comment type="caution">
    <text evidence="10">The sequence shown here is derived from an EMBL/GenBank/DDBJ whole genome shotgun (WGS) entry which is preliminary data.</text>
</comment>
<comment type="cofactor">
    <cofactor evidence="1">
        <name>FAD</name>
        <dbReference type="ChEBI" id="CHEBI:57692"/>
    </cofactor>
</comment>
<dbReference type="Pfam" id="PF01266">
    <property type="entry name" value="DAO"/>
    <property type="match status" value="1"/>
</dbReference>
<evidence type="ECO:0000256" key="1">
    <source>
        <dbReference type="ARBA" id="ARBA00001974"/>
    </source>
</evidence>
<dbReference type="InterPro" id="IPR036188">
    <property type="entry name" value="FAD/NAD-bd_sf"/>
</dbReference>
<proteinExistence type="inferred from homology"/>
<name>A0A1X2IFP1_9FUNG</name>
<accession>A0A1X2IFP1</accession>
<dbReference type="STRING" id="90262.A0A1X2IFP1"/>
<evidence type="ECO:0000256" key="6">
    <source>
        <dbReference type="ARBA" id="ARBA00037941"/>
    </source>
</evidence>
<dbReference type="NCBIfam" id="NF008726">
    <property type="entry name" value="PRK11728.1"/>
    <property type="match status" value="1"/>
</dbReference>
<dbReference type="Gene3D" id="3.30.9.10">
    <property type="entry name" value="D-Amino Acid Oxidase, subunit A, domain 2"/>
    <property type="match status" value="1"/>
</dbReference>
<dbReference type="PANTHER" id="PTHR43104">
    <property type="entry name" value="L-2-HYDROXYGLUTARATE DEHYDROGENASE, MITOCHONDRIAL"/>
    <property type="match status" value="1"/>
</dbReference>
<evidence type="ECO:0000256" key="7">
    <source>
        <dbReference type="ARBA" id="ARBA00038878"/>
    </source>
</evidence>
<keyword evidence="3" id="KW-0274">FAD</keyword>
<dbReference type="EC" id="1.1.99.2" evidence="7"/>
<comment type="similarity">
    <text evidence="6">Belongs to the L2HGDH family.</text>
</comment>
<evidence type="ECO:0000256" key="4">
    <source>
        <dbReference type="ARBA" id="ARBA00023002"/>
    </source>
</evidence>
<dbReference type="GO" id="GO:0047545">
    <property type="term" value="F:(S)-2-hydroxyglutarate dehydrogenase activity"/>
    <property type="evidence" value="ECO:0007669"/>
    <property type="project" value="UniProtKB-EC"/>
</dbReference>
<evidence type="ECO:0000313" key="11">
    <source>
        <dbReference type="Proteomes" id="UP000193560"/>
    </source>
</evidence>
<evidence type="ECO:0000256" key="2">
    <source>
        <dbReference type="ARBA" id="ARBA00022630"/>
    </source>
</evidence>
<dbReference type="InterPro" id="IPR006076">
    <property type="entry name" value="FAD-dep_OxRdtase"/>
</dbReference>
<protein>
    <recommendedName>
        <fullName evidence="8">L-2-hydroxyglutarate dehydrogenase, mitochondrial</fullName>
        <ecNumber evidence="7">1.1.99.2</ecNumber>
    </recommendedName>
</protein>
<evidence type="ECO:0000256" key="8">
    <source>
        <dbReference type="ARBA" id="ARBA00041137"/>
    </source>
</evidence>
<dbReference type="Gene3D" id="3.50.50.60">
    <property type="entry name" value="FAD/NAD(P)-binding domain"/>
    <property type="match status" value="1"/>
</dbReference>
<evidence type="ECO:0000256" key="5">
    <source>
        <dbReference type="ARBA" id="ARBA00036066"/>
    </source>
</evidence>
<keyword evidence="4" id="KW-0560">Oxidoreductase</keyword>
<comment type="catalytic activity">
    <reaction evidence="5">
        <text>(S)-2-hydroxyglutarate + A = 2-oxoglutarate + AH2</text>
        <dbReference type="Rhea" id="RHEA:21252"/>
        <dbReference type="ChEBI" id="CHEBI:13193"/>
        <dbReference type="ChEBI" id="CHEBI:16782"/>
        <dbReference type="ChEBI" id="CHEBI:16810"/>
        <dbReference type="ChEBI" id="CHEBI:17499"/>
        <dbReference type="EC" id="1.1.99.2"/>
    </reaction>
</comment>
<feature type="domain" description="FAD dependent oxidoreductase" evidence="9">
    <location>
        <begin position="87"/>
        <end position="492"/>
    </location>
</feature>
<dbReference type="SUPFAM" id="SSF51905">
    <property type="entry name" value="FAD/NAD(P)-binding domain"/>
    <property type="match status" value="1"/>
</dbReference>
<dbReference type="AlphaFoldDB" id="A0A1X2IFP1"/>
<gene>
    <name evidence="10" type="ORF">BCR42DRAFT_415648</name>
</gene>
<evidence type="ECO:0000259" key="9">
    <source>
        <dbReference type="Pfam" id="PF01266"/>
    </source>
</evidence>
<evidence type="ECO:0000256" key="3">
    <source>
        <dbReference type="ARBA" id="ARBA00022827"/>
    </source>
</evidence>
<dbReference type="OrthoDB" id="498204at2759"/>
<dbReference type="PANTHER" id="PTHR43104:SF3">
    <property type="entry name" value="FAD DEPENDENT OXIDOREDUCTASE DOMAIN-CONTAINING PROTEIN"/>
    <property type="match status" value="1"/>
</dbReference>
<reference evidence="10 11" key="1">
    <citation type="submission" date="2016-07" db="EMBL/GenBank/DDBJ databases">
        <title>Pervasive Adenine N6-methylation of Active Genes in Fungi.</title>
        <authorList>
            <consortium name="DOE Joint Genome Institute"/>
            <person name="Mondo S.J."/>
            <person name="Dannebaum R.O."/>
            <person name="Kuo R.C."/>
            <person name="Labutti K."/>
            <person name="Haridas S."/>
            <person name="Kuo A."/>
            <person name="Salamov A."/>
            <person name="Ahrendt S.R."/>
            <person name="Lipzen A."/>
            <person name="Sullivan W."/>
            <person name="Andreopoulos W.B."/>
            <person name="Clum A."/>
            <person name="Lindquist E."/>
            <person name="Daum C."/>
            <person name="Ramamoorthy G.K."/>
            <person name="Gryganskyi A."/>
            <person name="Culley D."/>
            <person name="Magnuson J.K."/>
            <person name="James T.Y."/>
            <person name="O'Malley M.A."/>
            <person name="Stajich J.E."/>
            <person name="Spatafora J.W."/>
            <person name="Visel A."/>
            <person name="Grigoriev I.V."/>
        </authorList>
    </citation>
    <scope>NUCLEOTIDE SEQUENCE [LARGE SCALE GENOMIC DNA]</scope>
    <source>
        <strain evidence="10 11">NRRL 1336</strain>
    </source>
</reference>
<organism evidence="10 11">
    <name type="scientific">Absidia repens</name>
    <dbReference type="NCBI Taxonomy" id="90262"/>
    <lineage>
        <taxon>Eukaryota</taxon>
        <taxon>Fungi</taxon>
        <taxon>Fungi incertae sedis</taxon>
        <taxon>Mucoromycota</taxon>
        <taxon>Mucoromycotina</taxon>
        <taxon>Mucoromycetes</taxon>
        <taxon>Mucorales</taxon>
        <taxon>Cunninghamellaceae</taxon>
        <taxon>Absidia</taxon>
    </lineage>
</organism>
<dbReference type="Proteomes" id="UP000193560">
    <property type="component" value="Unassembled WGS sequence"/>
</dbReference>
<keyword evidence="11" id="KW-1185">Reference proteome</keyword>
<keyword evidence="2" id="KW-0285">Flavoprotein</keyword>
<dbReference type="EMBL" id="MCGE01000012">
    <property type="protein sequence ID" value="ORZ15649.1"/>
    <property type="molecule type" value="Genomic_DNA"/>
</dbReference>
<evidence type="ECO:0000313" key="10">
    <source>
        <dbReference type="EMBL" id="ORZ15649.1"/>
    </source>
</evidence>